<dbReference type="AlphaFoldDB" id="A0A512BUU9"/>
<evidence type="ECO:0000313" key="1">
    <source>
        <dbReference type="EMBL" id="GEO15734.1"/>
    </source>
</evidence>
<proteinExistence type="predicted"/>
<dbReference type="Proteomes" id="UP000321085">
    <property type="component" value="Unassembled WGS sequence"/>
</dbReference>
<name>A0A512BUU9_9HYPH</name>
<dbReference type="RefSeq" id="WP_245439707.1">
    <property type="nucleotide sequence ID" value="NZ_BJYU01000047.1"/>
</dbReference>
<accession>A0A512BUU9</accession>
<reference evidence="1 2" key="1">
    <citation type="submission" date="2019-07" db="EMBL/GenBank/DDBJ databases">
        <title>Whole genome shotgun sequence of Microvirga aerophila NBRC 106136.</title>
        <authorList>
            <person name="Hosoyama A."/>
            <person name="Uohara A."/>
            <person name="Ohji S."/>
            <person name="Ichikawa N."/>
        </authorList>
    </citation>
    <scope>NUCLEOTIDE SEQUENCE [LARGE SCALE GENOMIC DNA]</scope>
    <source>
        <strain evidence="1 2">NBRC 106136</strain>
    </source>
</reference>
<gene>
    <name evidence="1" type="ORF">MAE02_34300</name>
</gene>
<sequence length="59" mass="6664">MRADQTGWTVYDVATDRPVILDDVPLTGISFEDADRLVNLLNALDTQSIRKLAGARRYR</sequence>
<protein>
    <submittedName>
        <fullName evidence="1">Uncharacterized protein</fullName>
    </submittedName>
</protein>
<organism evidence="1 2">
    <name type="scientific">Microvirga aerophila</name>
    <dbReference type="NCBI Taxonomy" id="670291"/>
    <lineage>
        <taxon>Bacteria</taxon>
        <taxon>Pseudomonadati</taxon>
        <taxon>Pseudomonadota</taxon>
        <taxon>Alphaproteobacteria</taxon>
        <taxon>Hyphomicrobiales</taxon>
        <taxon>Methylobacteriaceae</taxon>
        <taxon>Microvirga</taxon>
    </lineage>
</organism>
<evidence type="ECO:0000313" key="2">
    <source>
        <dbReference type="Proteomes" id="UP000321085"/>
    </source>
</evidence>
<dbReference type="EMBL" id="BJYU01000047">
    <property type="protein sequence ID" value="GEO15734.1"/>
    <property type="molecule type" value="Genomic_DNA"/>
</dbReference>
<keyword evidence="2" id="KW-1185">Reference proteome</keyword>
<comment type="caution">
    <text evidence="1">The sequence shown here is derived from an EMBL/GenBank/DDBJ whole genome shotgun (WGS) entry which is preliminary data.</text>
</comment>